<accession>A0A8J2NXP5</accession>
<reference evidence="1" key="1">
    <citation type="submission" date="2021-06" db="EMBL/GenBank/DDBJ databases">
        <authorList>
            <person name="Hodson N. C."/>
            <person name="Mongue J. A."/>
            <person name="Jaron S. K."/>
        </authorList>
    </citation>
    <scope>NUCLEOTIDE SEQUENCE</scope>
</reference>
<dbReference type="EMBL" id="CAJVCH010052190">
    <property type="protein sequence ID" value="CAG7718275.1"/>
    <property type="molecule type" value="Genomic_DNA"/>
</dbReference>
<protein>
    <submittedName>
        <fullName evidence="1">Uncharacterized protein</fullName>
    </submittedName>
</protein>
<dbReference type="Proteomes" id="UP000708208">
    <property type="component" value="Unassembled WGS sequence"/>
</dbReference>
<evidence type="ECO:0000313" key="1">
    <source>
        <dbReference type="EMBL" id="CAG7718275.1"/>
    </source>
</evidence>
<dbReference type="AlphaFoldDB" id="A0A8J2NXP5"/>
<feature type="non-terminal residue" evidence="1">
    <location>
        <position position="1"/>
    </location>
</feature>
<organism evidence="1 2">
    <name type="scientific">Allacma fusca</name>
    <dbReference type="NCBI Taxonomy" id="39272"/>
    <lineage>
        <taxon>Eukaryota</taxon>
        <taxon>Metazoa</taxon>
        <taxon>Ecdysozoa</taxon>
        <taxon>Arthropoda</taxon>
        <taxon>Hexapoda</taxon>
        <taxon>Collembola</taxon>
        <taxon>Symphypleona</taxon>
        <taxon>Sminthuridae</taxon>
        <taxon>Allacma</taxon>
    </lineage>
</organism>
<gene>
    <name evidence="1" type="ORF">AFUS01_LOCUS7678</name>
</gene>
<keyword evidence="2" id="KW-1185">Reference proteome</keyword>
<evidence type="ECO:0000313" key="2">
    <source>
        <dbReference type="Proteomes" id="UP000708208"/>
    </source>
</evidence>
<name>A0A8J2NXP5_9HEXA</name>
<proteinExistence type="predicted"/>
<comment type="caution">
    <text evidence="1">The sequence shown here is derived from an EMBL/GenBank/DDBJ whole genome shotgun (WGS) entry which is preliminary data.</text>
</comment>
<sequence>ICVQPGGDEICVFVCAK</sequence>